<proteinExistence type="predicted"/>
<reference evidence="3" key="1">
    <citation type="submission" date="2023-03" db="EMBL/GenBank/DDBJ databases">
        <title>MT1 and MT2 Draft Genomes of Novel Species.</title>
        <authorList>
            <person name="Venkateswaran K."/>
        </authorList>
    </citation>
    <scope>NUCLEOTIDE SEQUENCE</scope>
    <source>
        <strain evidence="3">F6_8S_P_1A</strain>
    </source>
</reference>
<accession>A0ABT8IXE1</accession>
<dbReference type="EMBL" id="JAROCB010000002">
    <property type="protein sequence ID" value="MDN4597483.1"/>
    <property type="molecule type" value="Genomic_DNA"/>
</dbReference>
<keyword evidence="4" id="KW-1185">Reference proteome</keyword>
<evidence type="ECO:0000313" key="4">
    <source>
        <dbReference type="Proteomes" id="UP001174210"/>
    </source>
</evidence>
<keyword evidence="2" id="KW-1133">Transmembrane helix</keyword>
<evidence type="ECO:0000256" key="1">
    <source>
        <dbReference type="SAM" id="MobiDB-lite"/>
    </source>
</evidence>
<feature type="transmembrane region" description="Helical" evidence="2">
    <location>
        <begin position="41"/>
        <end position="60"/>
    </location>
</feature>
<evidence type="ECO:0000313" key="3">
    <source>
        <dbReference type="EMBL" id="MDN4597483.1"/>
    </source>
</evidence>
<comment type="caution">
    <text evidence="3">The sequence shown here is derived from an EMBL/GenBank/DDBJ whole genome shotgun (WGS) entry which is preliminary data.</text>
</comment>
<evidence type="ECO:0000256" key="2">
    <source>
        <dbReference type="SAM" id="Phobius"/>
    </source>
</evidence>
<protein>
    <submittedName>
        <fullName evidence="3">Transporter</fullName>
    </submittedName>
</protein>
<feature type="region of interest" description="Disordered" evidence="1">
    <location>
        <begin position="1"/>
        <end position="24"/>
    </location>
</feature>
<gene>
    <name evidence="3" type="ORF">P5G59_10045</name>
</gene>
<keyword evidence="2" id="KW-0472">Membrane</keyword>
<dbReference type="RefSeq" id="WP_301218506.1">
    <property type="nucleotide sequence ID" value="NZ_JAROCB010000002.1"/>
</dbReference>
<keyword evidence="2" id="KW-0812">Transmembrane</keyword>
<organism evidence="3 4">
    <name type="scientific">Leifsonia virtsii</name>
    <dbReference type="NCBI Taxonomy" id="3035915"/>
    <lineage>
        <taxon>Bacteria</taxon>
        <taxon>Bacillati</taxon>
        <taxon>Actinomycetota</taxon>
        <taxon>Actinomycetes</taxon>
        <taxon>Micrococcales</taxon>
        <taxon>Microbacteriaceae</taxon>
        <taxon>Leifsonia</taxon>
    </lineage>
</organism>
<sequence length="182" mass="18122">MATILEKPPASGRGTRQAGDAPPVVAPGGVRRAGAPALRSGALALAAGIVAATLVLSVALQSEFPLFAEASAARGRDCTVVASARHALDAALDARLPLRPADRDAARAVLSAIAAFDARTSDLATDSVADGLADVRGSLSELAGRVQAASIPGSQQAAADGVEAALGSVRHAWRGTIARVCS</sequence>
<name>A0ABT8IXE1_9MICO</name>
<dbReference type="Proteomes" id="UP001174210">
    <property type="component" value="Unassembled WGS sequence"/>
</dbReference>